<dbReference type="RefSeq" id="WP_142852364.1">
    <property type="nucleotide sequence ID" value="NZ_FXWW01000001.1"/>
</dbReference>
<keyword evidence="1" id="KW-0732">Signal</keyword>
<dbReference type="AlphaFoldDB" id="A0A545SUJ3"/>
<reference evidence="2 3" key="1">
    <citation type="submission" date="2019-06" db="EMBL/GenBank/DDBJ databases">
        <title>A novel species of marine bacteria.</title>
        <authorList>
            <person name="Wang Y."/>
        </authorList>
    </citation>
    <scope>NUCLEOTIDE SEQUENCE [LARGE SCALE GENOMIC DNA]</scope>
    <source>
        <strain evidence="2 3">MA1-10</strain>
    </source>
</reference>
<name>A0A545SUJ3_9RHOB</name>
<evidence type="ECO:0000313" key="3">
    <source>
        <dbReference type="Proteomes" id="UP000315816"/>
    </source>
</evidence>
<dbReference type="OrthoDB" id="9808254at2"/>
<proteinExistence type="predicted"/>
<dbReference type="InterPro" id="IPR036249">
    <property type="entry name" value="Thioredoxin-like_sf"/>
</dbReference>
<evidence type="ECO:0000256" key="1">
    <source>
        <dbReference type="SAM" id="SignalP"/>
    </source>
</evidence>
<dbReference type="SUPFAM" id="SSF52833">
    <property type="entry name" value="Thioredoxin-like"/>
    <property type="match status" value="1"/>
</dbReference>
<dbReference type="EMBL" id="VICH01000004">
    <property type="protein sequence ID" value="TQV68612.1"/>
    <property type="molecule type" value="Genomic_DNA"/>
</dbReference>
<feature type="signal peptide" evidence="1">
    <location>
        <begin position="1"/>
        <end position="22"/>
    </location>
</feature>
<protein>
    <submittedName>
        <fullName evidence="2">DUF1223 domain-containing protein</fullName>
    </submittedName>
</protein>
<accession>A0A545SUJ3</accession>
<dbReference type="Pfam" id="PF06764">
    <property type="entry name" value="DUF1223"/>
    <property type="match status" value="1"/>
</dbReference>
<organism evidence="2 3">
    <name type="scientific">Aliiroseovarius halocynthiae</name>
    <dbReference type="NCBI Taxonomy" id="985055"/>
    <lineage>
        <taxon>Bacteria</taxon>
        <taxon>Pseudomonadati</taxon>
        <taxon>Pseudomonadota</taxon>
        <taxon>Alphaproteobacteria</taxon>
        <taxon>Rhodobacterales</taxon>
        <taxon>Paracoccaceae</taxon>
        <taxon>Aliiroseovarius</taxon>
    </lineage>
</organism>
<dbReference type="PANTHER" id="PTHR36057:SF1">
    <property type="entry name" value="LIPOPROTEIN LIPID ATTACHMENT SITE-LIKE PROTEIN, PUTATIVE (DUF1223)-RELATED"/>
    <property type="match status" value="1"/>
</dbReference>
<sequence length="243" mass="26158">MRAFLSGLTALFLSSFAGLAVAADRPVVVVELFTSQGCSSCPPADEFLGELAHQKDVLPLAMHVDYWDYIGWKDTFARPEHTKRQKAYAYGFGTKSIYTPQMVIGGVDQAVGSHVMKVMEILHRHQMAVGRVSLSTHDGADGRIVRATNISNVPLPDVVIAQIVHFAPKATVAVKRGENAGRSITSTNIVTNIQAFGKWNGKGEIEFTLPNPVAPEGQSAAILLQATRMGDYPGEIVAAIALD</sequence>
<evidence type="ECO:0000313" key="2">
    <source>
        <dbReference type="EMBL" id="TQV68612.1"/>
    </source>
</evidence>
<dbReference type="InterPro" id="IPR010634">
    <property type="entry name" value="DUF1223"/>
</dbReference>
<comment type="caution">
    <text evidence="2">The sequence shown here is derived from an EMBL/GenBank/DDBJ whole genome shotgun (WGS) entry which is preliminary data.</text>
</comment>
<dbReference type="PANTHER" id="PTHR36057">
    <property type="match status" value="1"/>
</dbReference>
<gene>
    <name evidence="2" type="ORF">FIL88_03245</name>
</gene>
<keyword evidence="3" id="KW-1185">Reference proteome</keyword>
<dbReference type="Proteomes" id="UP000315816">
    <property type="component" value="Unassembled WGS sequence"/>
</dbReference>
<feature type="chain" id="PRO_5021859430" evidence="1">
    <location>
        <begin position="23"/>
        <end position="243"/>
    </location>
</feature>